<organism evidence="1 2">
    <name type="scientific">Symbiodinium pilosum</name>
    <name type="common">Dinoflagellate</name>
    <dbReference type="NCBI Taxonomy" id="2952"/>
    <lineage>
        <taxon>Eukaryota</taxon>
        <taxon>Sar</taxon>
        <taxon>Alveolata</taxon>
        <taxon>Dinophyceae</taxon>
        <taxon>Suessiales</taxon>
        <taxon>Symbiodiniaceae</taxon>
        <taxon>Symbiodinium</taxon>
    </lineage>
</organism>
<feature type="non-terminal residue" evidence="1">
    <location>
        <position position="277"/>
    </location>
</feature>
<dbReference type="Proteomes" id="UP000649617">
    <property type="component" value="Unassembled WGS sequence"/>
</dbReference>
<feature type="non-terminal residue" evidence="1">
    <location>
        <position position="1"/>
    </location>
</feature>
<proteinExistence type="predicted"/>
<keyword evidence="2" id="KW-1185">Reference proteome</keyword>
<dbReference type="AlphaFoldDB" id="A0A812SSP4"/>
<dbReference type="OrthoDB" id="445465at2759"/>
<evidence type="ECO:0000313" key="2">
    <source>
        <dbReference type="Proteomes" id="UP000649617"/>
    </source>
</evidence>
<protein>
    <submittedName>
        <fullName evidence="1">Uncharacterized protein</fullName>
    </submittedName>
</protein>
<name>A0A812SSP4_SYMPI</name>
<reference evidence="1" key="1">
    <citation type="submission" date="2021-02" db="EMBL/GenBank/DDBJ databases">
        <authorList>
            <person name="Dougan E. K."/>
            <person name="Rhodes N."/>
            <person name="Thang M."/>
            <person name="Chan C."/>
        </authorList>
    </citation>
    <scope>NUCLEOTIDE SEQUENCE</scope>
</reference>
<accession>A0A812SSP4</accession>
<comment type="caution">
    <text evidence="1">The sequence shown here is derived from an EMBL/GenBank/DDBJ whole genome shotgun (WGS) entry which is preliminary data.</text>
</comment>
<evidence type="ECO:0000313" key="1">
    <source>
        <dbReference type="EMBL" id="CAE7498892.1"/>
    </source>
</evidence>
<sequence>DAWQSPPPLQLEWLPQQEQDKKTSSMWQLLAESGIPECTHEAFASFTPQEFGCVATDLANLEGFLDTLDFFAEPSRVLVTSRIRLLWKKCQGMSDPVSSSALPGPAPQPQHVQDSGWVEMFPKKLGTDRSWRYIPWKLRLSEEQHEQQSMRRPSKAPRLESLLFDDVPTREIPGPSIGKCLMQELLNLQAYAIALCGGAHLHTLKEMNRRFVNRCYERYTAESFLRGPTVEEAQLADQRLWRQIALLCNEEQWSMDEAIHEVVVVRSELQTLLMPRP</sequence>
<dbReference type="EMBL" id="CAJNIZ010027241">
    <property type="protein sequence ID" value="CAE7498892.1"/>
    <property type="molecule type" value="Genomic_DNA"/>
</dbReference>
<gene>
    <name evidence="1" type="ORF">SPIL2461_LOCUS12895</name>
</gene>